<keyword evidence="4" id="KW-1185">Reference proteome</keyword>
<dbReference type="PROSITE" id="PS51144">
    <property type="entry name" value="ALPHA_CA_2"/>
    <property type="match status" value="1"/>
</dbReference>
<comment type="similarity">
    <text evidence="1">Belongs to the alpha-carbonic anhydrase family.</text>
</comment>
<dbReference type="Pfam" id="PF00194">
    <property type="entry name" value="Carb_anhydrase"/>
    <property type="match status" value="1"/>
</dbReference>
<dbReference type="Proteomes" id="UP001345963">
    <property type="component" value="Unassembled WGS sequence"/>
</dbReference>
<evidence type="ECO:0000313" key="3">
    <source>
        <dbReference type="EMBL" id="MED6257602.1"/>
    </source>
</evidence>
<reference evidence="3 4" key="1">
    <citation type="submission" date="2021-07" db="EMBL/GenBank/DDBJ databases">
        <authorList>
            <person name="Palmer J.M."/>
        </authorList>
    </citation>
    <scope>NUCLEOTIDE SEQUENCE [LARGE SCALE GENOMIC DNA]</scope>
    <source>
        <strain evidence="3 4">AT_MEX2019</strain>
        <tissue evidence="3">Muscle</tissue>
    </source>
</reference>
<dbReference type="PANTHER" id="PTHR18952">
    <property type="entry name" value="CARBONIC ANHYDRASE"/>
    <property type="match status" value="1"/>
</dbReference>
<dbReference type="InterPro" id="IPR036398">
    <property type="entry name" value="CA_dom_sf"/>
</dbReference>
<sequence>AVLLKDDYFVRGAGLPGRFKAEKMEFHWGQSNGSAGSEHSINGRRFPVEMQIYLYNSDDFDSLNAAIKERRIIAAMAVFFELGQKDNPAVDPIIQGLKGVVHHVANTATFKYTLTEFFTKAADLQIGPLSVKSLRQKAIKP</sequence>
<evidence type="ECO:0000259" key="2">
    <source>
        <dbReference type="PROSITE" id="PS51144"/>
    </source>
</evidence>
<name>A0ABU7C4G4_9TELE</name>
<dbReference type="InterPro" id="IPR023561">
    <property type="entry name" value="Carbonic_anhydrase_a-class"/>
</dbReference>
<accession>A0ABU7C4G4</accession>
<dbReference type="Gene3D" id="3.10.200.10">
    <property type="entry name" value="Alpha carbonic anhydrase"/>
    <property type="match status" value="1"/>
</dbReference>
<feature type="domain" description="Alpha-carbonic anhydrase" evidence="2">
    <location>
        <begin position="1"/>
        <end position="141"/>
    </location>
</feature>
<dbReference type="InterPro" id="IPR001148">
    <property type="entry name" value="CA_dom"/>
</dbReference>
<dbReference type="SMART" id="SM01057">
    <property type="entry name" value="Carb_anhydrase"/>
    <property type="match status" value="1"/>
</dbReference>
<organism evidence="3 4">
    <name type="scientific">Ataeniobius toweri</name>
    <dbReference type="NCBI Taxonomy" id="208326"/>
    <lineage>
        <taxon>Eukaryota</taxon>
        <taxon>Metazoa</taxon>
        <taxon>Chordata</taxon>
        <taxon>Craniata</taxon>
        <taxon>Vertebrata</taxon>
        <taxon>Euteleostomi</taxon>
        <taxon>Actinopterygii</taxon>
        <taxon>Neopterygii</taxon>
        <taxon>Teleostei</taxon>
        <taxon>Neoteleostei</taxon>
        <taxon>Acanthomorphata</taxon>
        <taxon>Ovalentaria</taxon>
        <taxon>Atherinomorphae</taxon>
        <taxon>Cyprinodontiformes</taxon>
        <taxon>Goodeidae</taxon>
        <taxon>Ataeniobius</taxon>
    </lineage>
</organism>
<evidence type="ECO:0000313" key="4">
    <source>
        <dbReference type="Proteomes" id="UP001345963"/>
    </source>
</evidence>
<comment type="caution">
    <text evidence="3">The sequence shown here is derived from an EMBL/GenBank/DDBJ whole genome shotgun (WGS) entry which is preliminary data.</text>
</comment>
<dbReference type="EMBL" id="JAHUTI010079360">
    <property type="protein sequence ID" value="MED6257602.1"/>
    <property type="molecule type" value="Genomic_DNA"/>
</dbReference>
<gene>
    <name evidence="3" type="ORF">ATANTOWER_027751</name>
</gene>
<protein>
    <recommendedName>
        <fullName evidence="2">Alpha-carbonic anhydrase domain-containing protein</fullName>
    </recommendedName>
</protein>
<feature type="non-terminal residue" evidence="3">
    <location>
        <position position="1"/>
    </location>
</feature>
<proteinExistence type="inferred from homology"/>
<dbReference type="PANTHER" id="PTHR18952:SF84">
    <property type="entry name" value="CARBONIC ANHYDRASE 14"/>
    <property type="match status" value="1"/>
</dbReference>
<evidence type="ECO:0000256" key="1">
    <source>
        <dbReference type="ARBA" id="ARBA00010718"/>
    </source>
</evidence>
<dbReference type="SUPFAM" id="SSF51069">
    <property type="entry name" value="Carbonic anhydrase"/>
    <property type="match status" value="1"/>
</dbReference>